<keyword evidence="4" id="KW-0378">Hydrolase</keyword>
<evidence type="ECO:0000256" key="6">
    <source>
        <dbReference type="PIRSR" id="PIRSR600760-2"/>
    </source>
</evidence>
<dbReference type="PRINTS" id="PR00377">
    <property type="entry name" value="IMPHPHTASES"/>
</dbReference>
<comment type="cofactor">
    <cofactor evidence="1 6">
        <name>Mg(2+)</name>
        <dbReference type="ChEBI" id="CHEBI:18420"/>
    </cofactor>
</comment>
<keyword evidence="5 6" id="KW-0460">Magnesium</keyword>
<dbReference type="Proteomes" id="UP000241167">
    <property type="component" value="Unassembled WGS sequence"/>
</dbReference>
<dbReference type="InterPro" id="IPR051090">
    <property type="entry name" value="Inositol_monoP_superfamily"/>
</dbReference>
<dbReference type="EMBL" id="PXYI01000013">
    <property type="protein sequence ID" value="PSJ36459.1"/>
    <property type="molecule type" value="Genomic_DNA"/>
</dbReference>
<evidence type="ECO:0000256" key="4">
    <source>
        <dbReference type="ARBA" id="ARBA00022801"/>
    </source>
</evidence>
<dbReference type="GO" id="GO:0016791">
    <property type="term" value="F:phosphatase activity"/>
    <property type="evidence" value="ECO:0007669"/>
    <property type="project" value="UniProtKB-ARBA"/>
</dbReference>
<dbReference type="PANTHER" id="PTHR43200:SF6">
    <property type="entry name" value="3'(2'),5'-BISPHOSPHATE NUCLEOTIDASE"/>
    <property type="match status" value="1"/>
</dbReference>
<protein>
    <submittedName>
        <fullName evidence="7">Histidinol-phosphatase</fullName>
    </submittedName>
</protein>
<dbReference type="Pfam" id="PF00459">
    <property type="entry name" value="Inositol_P"/>
    <property type="match status" value="1"/>
</dbReference>
<evidence type="ECO:0000313" key="7">
    <source>
        <dbReference type="EMBL" id="PSJ36459.1"/>
    </source>
</evidence>
<evidence type="ECO:0000256" key="5">
    <source>
        <dbReference type="ARBA" id="ARBA00022842"/>
    </source>
</evidence>
<organism evidence="7 8">
    <name type="scientific">Allosphingosinicella deserti</name>
    <dbReference type="NCBI Taxonomy" id="2116704"/>
    <lineage>
        <taxon>Bacteria</taxon>
        <taxon>Pseudomonadati</taxon>
        <taxon>Pseudomonadota</taxon>
        <taxon>Alphaproteobacteria</taxon>
        <taxon>Sphingomonadales</taxon>
        <taxon>Sphingomonadaceae</taxon>
        <taxon>Allosphingosinicella</taxon>
    </lineage>
</organism>
<keyword evidence="3 6" id="KW-0479">Metal-binding</keyword>
<name>A0A2P7QER3_9SPHN</name>
<dbReference type="PANTHER" id="PTHR43200">
    <property type="entry name" value="PHOSPHATASE"/>
    <property type="match status" value="1"/>
</dbReference>
<evidence type="ECO:0000256" key="1">
    <source>
        <dbReference type="ARBA" id="ARBA00001946"/>
    </source>
</evidence>
<accession>A0A2P7QER3</accession>
<sequence>MTAALLPPQARRMAITGNHAALAAFAQTLADTARAETLHRFEMGIGAEDKGGADGFDPVTDADREAERAMRAAIEAAFPDHGIAGEEFPERPANGPFVWSLDPVDGTRSFTCGLPNWVTLIALLEEGRPILGLIDVPCLGERYWGGAGEGGFVRFGREAPLRASDRTRLDEARLSTTDPYLFPGAERDAFERVRSRVRTSRYGHDGYAYARLAAGTIDLVIESQLKPYDYNALIPVVRASGGMIGNWTGGDDFSHGRVIAAATPALFDQAVALMRDAV</sequence>
<evidence type="ECO:0000313" key="8">
    <source>
        <dbReference type="Proteomes" id="UP000241167"/>
    </source>
</evidence>
<dbReference type="AlphaFoldDB" id="A0A2P7QER3"/>
<dbReference type="Gene3D" id="3.30.540.10">
    <property type="entry name" value="Fructose-1,6-Bisphosphatase, subunit A, domain 1"/>
    <property type="match status" value="1"/>
</dbReference>
<feature type="binding site" evidence="6">
    <location>
        <position position="86"/>
    </location>
    <ligand>
        <name>Mg(2+)</name>
        <dbReference type="ChEBI" id="CHEBI:18420"/>
        <label>1</label>
        <note>catalytic</note>
    </ligand>
</feature>
<comment type="similarity">
    <text evidence="2">Belongs to the inositol monophosphatase superfamily.</text>
</comment>
<feature type="binding site" evidence="6">
    <location>
        <position position="102"/>
    </location>
    <ligand>
        <name>Mg(2+)</name>
        <dbReference type="ChEBI" id="CHEBI:18420"/>
        <label>1</label>
        <note>catalytic</note>
    </ligand>
</feature>
<gene>
    <name evidence="7" type="ORF">C7I55_25640</name>
</gene>
<evidence type="ECO:0000256" key="2">
    <source>
        <dbReference type="ARBA" id="ARBA00009759"/>
    </source>
</evidence>
<dbReference type="PROSITE" id="PS00629">
    <property type="entry name" value="IMP_1"/>
    <property type="match status" value="1"/>
</dbReference>
<dbReference type="InterPro" id="IPR020583">
    <property type="entry name" value="Inositol_monoP_metal-BS"/>
</dbReference>
<evidence type="ECO:0000256" key="3">
    <source>
        <dbReference type="ARBA" id="ARBA00022723"/>
    </source>
</evidence>
<comment type="caution">
    <text evidence="7">The sequence shown here is derived from an EMBL/GenBank/DDBJ whole genome shotgun (WGS) entry which is preliminary data.</text>
</comment>
<feature type="binding site" evidence="6">
    <location>
        <position position="105"/>
    </location>
    <ligand>
        <name>Mg(2+)</name>
        <dbReference type="ChEBI" id="CHEBI:18420"/>
        <label>1</label>
        <note>catalytic</note>
    </ligand>
</feature>
<dbReference type="Gene3D" id="3.40.190.80">
    <property type="match status" value="1"/>
</dbReference>
<keyword evidence="8" id="KW-1185">Reference proteome</keyword>
<feature type="binding site" evidence="6">
    <location>
        <position position="229"/>
    </location>
    <ligand>
        <name>Mg(2+)</name>
        <dbReference type="ChEBI" id="CHEBI:18420"/>
        <label>1</label>
        <note>catalytic</note>
    </ligand>
</feature>
<reference evidence="7 8" key="1">
    <citation type="submission" date="2018-03" db="EMBL/GenBank/DDBJ databases">
        <title>The draft genome of Sphingosinicella sp. GL-C-18.</title>
        <authorList>
            <person name="Liu L."/>
            <person name="Li L."/>
            <person name="Liang L."/>
            <person name="Zhang X."/>
            <person name="Wang T."/>
        </authorList>
    </citation>
    <scope>NUCLEOTIDE SEQUENCE [LARGE SCALE GENOMIC DNA]</scope>
    <source>
        <strain evidence="7 8">GL-C-18</strain>
    </source>
</reference>
<dbReference type="InterPro" id="IPR000760">
    <property type="entry name" value="Inositol_monophosphatase-like"/>
</dbReference>
<proteinExistence type="inferred from homology"/>
<dbReference type="GO" id="GO:0046872">
    <property type="term" value="F:metal ion binding"/>
    <property type="evidence" value="ECO:0007669"/>
    <property type="project" value="UniProtKB-KW"/>
</dbReference>
<dbReference type="GO" id="GO:0000105">
    <property type="term" value="P:L-histidine biosynthetic process"/>
    <property type="evidence" value="ECO:0007669"/>
    <property type="project" value="TreeGrafter"/>
</dbReference>
<dbReference type="SUPFAM" id="SSF56655">
    <property type="entry name" value="Carbohydrate phosphatase"/>
    <property type="match status" value="1"/>
</dbReference>